<dbReference type="EMBL" id="CM004479">
    <property type="protein sequence ID" value="OCT71031.1"/>
    <property type="molecule type" value="Genomic_DNA"/>
</dbReference>
<proteinExistence type="predicted"/>
<accession>A0A974CE72</accession>
<reference evidence="2" key="1">
    <citation type="journal article" date="2016" name="Nature">
        <title>Genome evolution in the allotetraploid frog Xenopus laevis.</title>
        <authorList>
            <person name="Session A.M."/>
            <person name="Uno Y."/>
            <person name="Kwon T."/>
            <person name="Chapman J.A."/>
            <person name="Toyoda A."/>
            <person name="Takahashi S."/>
            <person name="Fukui A."/>
            <person name="Hikosaka A."/>
            <person name="Suzuki A."/>
            <person name="Kondo M."/>
            <person name="van Heeringen S.J."/>
            <person name="Quigley I."/>
            <person name="Heinz S."/>
            <person name="Ogino H."/>
            <person name="Ochi H."/>
            <person name="Hellsten U."/>
            <person name="Lyons J.B."/>
            <person name="Simakov O."/>
            <person name="Putnam N."/>
            <person name="Stites J."/>
            <person name="Kuroki Y."/>
            <person name="Tanaka T."/>
            <person name="Michiue T."/>
            <person name="Watanabe M."/>
            <person name="Bogdanovic O."/>
            <person name="Lister R."/>
            <person name="Georgiou G."/>
            <person name="Paranjpe S.S."/>
            <person name="van Kruijsbergen I."/>
            <person name="Shu S."/>
            <person name="Carlson J."/>
            <person name="Kinoshita T."/>
            <person name="Ohta Y."/>
            <person name="Mawaribuchi S."/>
            <person name="Jenkins J."/>
            <person name="Grimwood J."/>
            <person name="Schmutz J."/>
            <person name="Mitros T."/>
            <person name="Mozaffari S.V."/>
            <person name="Suzuki Y."/>
            <person name="Haramoto Y."/>
            <person name="Yamamoto T.S."/>
            <person name="Takagi C."/>
            <person name="Heald R."/>
            <person name="Miller K."/>
            <person name="Haudenschild C."/>
            <person name="Kitzman J."/>
            <person name="Nakayama T."/>
            <person name="Izutsu Y."/>
            <person name="Robert J."/>
            <person name="Fortriede J."/>
            <person name="Burns K."/>
            <person name="Lotay V."/>
            <person name="Karimi K."/>
            <person name="Yasuoka Y."/>
            <person name="Dichmann D.S."/>
            <person name="Flajnik M.F."/>
            <person name="Houston D.W."/>
            <person name="Shendure J."/>
            <person name="DuPasquier L."/>
            <person name="Vize P.D."/>
            <person name="Zorn A.M."/>
            <person name="Ito M."/>
            <person name="Marcotte E.M."/>
            <person name="Wallingford J.B."/>
            <person name="Ito Y."/>
            <person name="Asashima M."/>
            <person name="Ueno N."/>
            <person name="Matsuda Y."/>
            <person name="Veenstra G.J."/>
            <person name="Fujiyama A."/>
            <person name="Harland R.M."/>
            <person name="Taira M."/>
            <person name="Rokhsar D.S."/>
        </authorList>
    </citation>
    <scope>NUCLEOTIDE SEQUENCE [LARGE SCALE GENOMIC DNA]</scope>
    <source>
        <strain evidence="2">J</strain>
    </source>
</reference>
<evidence type="ECO:0000313" key="1">
    <source>
        <dbReference type="EMBL" id="OCT71031.1"/>
    </source>
</evidence>
<name>A0A974CE72_XENLA</name>
<gene>
    <name evidence="1" type="ORF">XELAEV_18037940mg</name>
</gene>
<dbReference type="AlphaFoldDB" id="A0A974CE72"/>
<organism evidence="1 2">
    <name type="scientific">Xenopus laevis</name>
    <name type="common">African clawed frog</name>
    <dbReference type="NCBI Taxonomy" id="8355"/>
    <lineage>
        <taxon>Eukaryota</taxon>
        <taxon>Metazoa</taxon>
        <taxon>Chordata</taxon>
        <taxon>Craniata</taxon>
        <taxon>Vertebrata</taxon>
        <taxon>Euteleostomi</taxon>
        <taxon>Amphibia</taxon>
        <taxon>Batrachia</taxon>
        <taxon>Anura</taxon>
        <taxon>Pipoidea</taxon>
        <taxon>Pipidae</taxon>
        <taxon>Xenopodinae</taxon>
        <taxon>Xenopus</taxon>
        <taxon>Xenopus</taxon>
    </lineage>
</organism>
<dbReference type="Proteomes" id="UP000694892">
    <property type="component" value="Chromosome 7S"/>
</dbReference>
<sequence length="106" mass="12032">MKYNEGWGCAVLVAVVGRKSASLLRRYNLLWPLCFRCPLFQQRRRESTHRMLYKSSDAALPVSSPAPSHLSQSCLYFKLCHFVRSGPAQGQRCDPMGLLLFAIIKT</sequence>
<evidence type="ECO:0000313" key="2">
    <source>
        <dbReference type="Proteomes" id="UP000694892"/>
    </source>
</evidence>
<protein>
    <submittedName>
        <fullName evidence="1">Uncharacterized protein</fullName>
    </submittedName>
</protein>